<keyword evidence="2" id="KW-1185">Reference proteome</keyword>
<organism evidence="1 2">
    <name type="scientific">Cyclocybe aegerita</name>
    <name type="common">Black poplar mushroom</name>
    <name type="synonym">Agrocybe aegerita</name>
    <dbReference type="NCBI Taxonomy" id="1973307"/>
    <lineage>
        <taxon>Eukaryota</taxon>
        <taxon>Fungi</taxon>
        <taxon>Dikarya</taxon>
        <taxon>Basidiomycota</taxon>
        <taxon>Agaricomycotina</taxon>
        <taxon>Agaricomycetes</taxon>
        <taxon>Agaricomycetidae</taxon>
        <taxon>Agaricales</taxon>
        <taxon>Agaricineae</taxon>
        <taxon>Bolbitiaceae</taxon>
        <taxon>Cyclocybe</taxon>
    </lineage>
</organism>
<protein>
    <submittedName>
        <fullName evidence="1">Uncharacterized protein</fullName>
    </submittedName>
</protein>
<reference evidence="1 2" key="1">
    <citation type="submission" date="2020-01" db="EMBL/GenBank/DDBJ databases">
        <authorList>
            <person name="Gupta K D."/>
        </authorList>
    </citation>
    <scope>NUCLEOTIDE SEQUENCE [LARGE SCALE GENOMIC DNA]</scope>
</reference>
<sequence length="314" mass="34923">MLQHLSASFDAAGFLSVASLLFSLQTLSLLIKPPLDDSETFNLQASAEANHLPQLTEFKIYVDDADGFIGLSDVFSSLSVPVLRHFEFDSGDLNGTWFRAFISMLRRSEGCQLEKIVLVNEQSAQEDLAPLFDLPALSSLTHLHINAKDRQTQACPLSEMELEALNPRLTRNSGRLSACLLNLKVLSCSGHFGVEDLVNLISLVKSRALYVTERQEEQQSIPKAGELLDIQPLQTVKIIHLAQSRALQIIQANTLDALEDQTGTKVILQSEDKAEICSSRVSSYYFHNYDASLLEDALLGRRWPECEKQGSPQY</sequence>
<name>A0A8S0VXM9_CYCAE</name>
<dbReference type="EMBL" id="CACVBS010000053">
    <property type="protein sequence ID" value="CAA7266264.1"/>
    <property type="molecule type" value="Genomic_DNA"/>
</dbReference>
<evidence type="ECO:0000313" key="2">
    <source>
        <dbReference type="Proteomes" id="UP000467700"/>
    </source>
</evidence>
<gene>
    <name evidence="1" type="ORF">AAE3_LOCUS8532</name>
</gene>
<evidence type="ECO:0000313" key="1">
    <source>
        <dbReference type="EMBL" id="CAA7266264.1"/>
    </source>
</evidence>
<accession>A0A8S0VXM9</accession>
<dbReference type="Proteomes" id="UP000467700">
    <property type="component" value="Unassembled WGS sequence"/>
</dbReference>
<dbReference type="AlphaFoldDB" id="A0A8S0VXM9"/>
<comment type="caution">
    <text evidence="1">The sequence shown here is derived from an EMBL/GenBank/DDBJ whole genome shotgun (WGS) entry which is preliminary data.</text>
</comment>
<proteinExistence type="predicted"/>